<organism evidence="1 2">
    <name type="scientific">Natronocalculus amylovorans</name>
    <dbReference type="NCBI Taxonomy" id="2917812"/>
    <lineage>
        <taxon>Archaea</taxon>
        <taxon>Methanobacteriati</taxon>
        <taxon>Methanobacteriota</taxon>
        <taxon>Stenosarchaea group</taxon>
        <taxon>Halobacteria</taxon>
        <taxon>Halobacteriales</taxon>
        <taxon>Haloferacaceae</taxon>
        <taxon>Natronocalculus</taxon>
    </lineage>
</organism>
<dbReference type="Proteomes" id="UP001203207">
    <property type="component" value="Unassembled WGS sequence"/>
</dbReference>
<dbReference type="RefSeq" id="WP_174654183.1">
    <property type="nucleotide sequence ID" value="NZ_JAKRVX010000002.1"/>
</dbReference>
<dbReference type="AlphaFoldDB" id="A0AAE3FVY4"/>
<reference evidence="1" key="1">
    <citation type="journal article" date="2022" name="Syst. Appl. Microbiol.">
        <title>Natronocalculus amylovorans gen. nov., sp. nov., and Natranaeroarchaeum aerophilus sp. nov., dominant culturable amylolytic natronoarchaea from hypersaline soda lakes in southwestern Siberia.</title>
        <authorList>
            <person name="Sorokin D.Y."/>
            <person name="Elcheninov A.G."/>
            <person name="Khizhniak T.V."/>
            <person name="Koenen M."/>
            <person name="Bale N.J."/>
            <person name="Damste J.S.S."/>
            <person name="Kublanov I.V."/>
        </authorList>
    </citation>
    <scope>NUCLEOTIDE SEQUENCE</scope>
    <source>
        <strain evidence="1">AArc-St2</strain>
    </source>
</reference>
<gene>
    <name evidence="1" type="ORF">AArcSt2_04440</name>
</gene>
<sequence length="87" mass="9534">MHPEEAVKQVRYVIDASLDEEGNRTAPMYGQTFERVATEGTGQDVTVLADRIGRACRDGNRPLPAEANMLADEVLSQRTLTDGGKDQ</sequence>
<dbReference type="EMBL" id="JAKRVX010000002">
    <property type="protein sequence ID" value="MCL9816186.1"/>
    <property type="molecule type" value="Genomic_DNA"/>
</dbReference>
<evidence type="ECO:0000313" key="2">
    <source>
        <dbReference type="Proteomes" id="UP001203207"/>
    </source>
</evidence>
<proteinExistence type="predicted"/>
<reference evidence="1" key="2">
    <citation type="submission" date="2022-02" db="EMBL/GenBank/DDBJ databases">
        <authorList>
            <person name="Elcheninov A.G."/>
            <person name="Sorokin D.Y."/>
            <person name="Kublanov I.V."/>
        </authorList>
    </citation>
    <scope>NUCLEOTIDE SEQUENCE</scope>
    <source>
        <strain evidence="1">AArc-St2</strain>
    </source>
</reference>
<accession>A0AAE3FVY4</accession>
<protein>
    <submittedName>
        <fullName evidence="1">Uncharacterized protein</fullName>
    </submittedName>
</protein>
<evidence type="ECO:0000313" key="1">
    <source>
        <dbReference type="EMBL" id="MCL9816186.1"/>
    </source>
</evidence>
<comment type="caution">
    <text evidence="1">The sequence shown here is derived from an EMBL/GenBank/DDBJ whole genome shotgun (WGS) entry which is preliminary data.</text>
</comment>
<name>A0AAE3FVY4_9EURY</name>
<keyword evidence="2" id="KW-1185">Reference proteome</keyword>